<evidence type="ECO:0000313" key="4">
    <source>
        <dbReference type="Proteomes" id="UP000263517"/>
    </source>
</evidence>
<proteinExistence type="predicted"/>
<dbReference type="RefSeq" id="WP_272965285.1">
    <property type="nucleotide sequence ID" value="NZ_CALBIY010000020.1"/>
</dbReference>
<comment type="caution">
    <text evidence="3">The sequence shown here is derived from an EMBL/GenBank/DDBJ whole genome shotgun (WGS) entry which is preliminary data.</text>
</comment>
<dbReference type="EMBL" id="DNAN01000720">
    <property type="protein sequence ID" value="HAW78145.1"/>
    <property type="molecule type" value="Genomic_DNA"/>
</dbReference>
<evidence type="ECO:0000313" key="3">
    <source>
        <dbReference type="EMBL" id="HBU52189.1"/>
    </source>
</evidence>
<gene>
    <name evidence="2" type="ORF">DCW74_20705</name>
    <name evidence="3" type="ORF">DEB45_13105</name>
</gene>
<dbReference type="Proteomes" id="UP000263517">
    <property type="component" value="Unassembled WGS sequence"/>
</dbReference>
<name>A0A358E101_9ALTE</name>
<reference evidence="4 5" key="1">
    <citation type="journal article" date="2018" name="Nat. Biotechnol.">
        <title>A standardized bacterial taxonomy based on genome phylogeny substantially revises the tree of life.</title>
        <authorList>
            <person name="Parks D.H."/>
            <person name="Chuvochina M."/>
            <person name="Waite D.W."/>
            <person name="Rinke C."/>
            <person name="Skarshewski A."/>
            <person name="Chaumeil P.A."/>
            <person name="Hugenholtz P."/>
        </authorList>
    </citation>
    <scope>NUCLEOTIDE SEQUENCE [LARGE SCALE GENOMIC DNA]</scope>
    <source>
        <strain evidence="3">UBA11621</strain>
        <strain evidence="2">UBA11978</strain>
    </source>
</reference>
<evidence type="ECO:0000256" key="1">
    <source>
        <dbReference type="SAM" id="MobiDB-lite"/>
    </source>
</evidence>
<accession>A0A358E101</accession>
<dbReference type="AlphaFoldDB" id="A0A358E101"/>
<evidence type="ECO:0000313" key="5">
    <source>
        <dbReference type="Proteomes" id="UP000264779"/>
    </source>
</evidence>
<sequence>MEKKNNPISMRPSPQLRKAVEQSPGGLTNFVNNIYDNLQMMVVLDAIKLTDDELFALQAHLQGVMLDSIAIQSIPDDIAETKFDSLVNKLENATFGQVWATLLKYKII</sequence>
<dbReference type="EMBL" id="DONK01000198">
    <property type="protein sequence ID" value="HBU52189.1"/>
    <property type="molecule type" value="Genomic_DNA"/>
</dbReference>
<protein>
    <submittedName>
        <fullName evidence="3">Uncharacterized protein</fullName>
    </submittedName>
</protein>
<dbReference type="Proteomes" id="UP000264779">
    <property type="component" value="Unassembled WGS sequence"/>
</dbReference>
<evidence type="ECO:0000313" key="2">
    <source>
        <dbReference type="EMBL" id="HAW78145.1"/>
    </source>
</evidence>
<organism evidence="3 5">
    <name type="scientific">Alteromonas australica</name>
    <dbReference type="NCBI Taxonomy" id="589873"/>
    <lineage>
        <taxon>Bacteria</taxon>
        <taxon>Pseudomonadati</taxon>
        <taxon>Pseudomonadota</taxon>
        <taxon>Gammaproteobacteria</taxon>
        <taxon>Alteromonadales</taxon>
        <taxon>Alteromonadaceae</taxon>
        <taxon>Alteromonas/Salinimonas group</taxon>
        <taxon>Alteromonas</taxon>
    </lineage>
</organism>
<feature type="region of interest" description="Disordered" evidence="1">
    <location>
        <begin position="1"/>
        <end position="20"/>
    </location>
</feature>